<accession>A0A1I2H9R7</accession>
<dbReference type="InterPro" id="IPR050856">
    <property type="entry name" value="Biotin_carboxylase_complex"/>
</dbReference>
<dbReference type="InterPro" id="IPR005481">
    <property type="entry name" value="BC-like_N"/>
</dbReference>
<keyword evidence="9" id="KW-1185">Reference proteome</keyword>
<dbReference type="Proteomes" id="UP000199771">
    <property type="component" value="Unassembled WGS sequence"/>
</dbReference>
<dbReference type="AlphaFoldDB" id="A0A1I2H9R7"/>
<evidence type="ECO:0000259" key="7">
    <source>
        <dbReference type="PROSITE" id="PS50979"/>
    </source>
</evidence>
<dbReference type="PROSITE" id="PS00867">
    <property type="entry name" value="CPSASE_2"/>
    <property type="match status" value="1"/>
</dbReference>
<evidence type="ECO:0000256" key="1">
    <source>
        <dbReference type="ARBA" id="ARBA00022598"/>
    </source>
</evidence>
<evidence type="ECO:0000259" key="6">
    <source>
        <dbReference type="PROSITE" id="PS50975"/>
    </source>
</evidence>
<dbReference type="Gene3D" id="3.30.470.20">
    <property type="entry name" value="ATP-grasp fold, B domain"/>
    <property type="match status" value="1"/>
</dbReference>
<protein>
    <submittedName>
        <fullName evidence="8">Acetyl-CoA/propionyl-CoA carboxylase, biotin carboxylase, biotin carboxyl carrier protein</fullName>
    </submittedName>
</protein>
<evidence type="ECO:0000256" key="4">
    <source>
        <dbReference type="ARBA" id="ARBA00023267"/>
    </source>
</evidence>
<evidence type="ECO:0000256" key="2">
    <source>
        <dbReference type="ARBA" id="ARBA00022741"/>
    </source>
</evidence>
<dbReference type="GO" id="GO:0046872">
    <property type="term" value="F:metal ion binding"/>
    <property type="evidence" value="ECO:0007669"/>
    <property type="project" value="InterPro"/>
</dbReference>
<keyword evidence="2 5" id="KW-0547">Nucleotide-binding</keyword>
<sequence length="509" mass="54973">MMTDSRSRLDAVRARIAHWPFSTVLVANRGEIAVRILRTVQALGLKGAVVYHAADRNTPAVHMADAAIEITGPTPVAAYLDGAQIIAAAHACKAGAIHPGYGFLSENGDFCAAVEAAGIRFVGPTPAQIELMGDKVRARNFVAQAGFPVAPSAIEDDDPNTFVERARRLGAPLLIKPSAGGGGKGMRIVRDLALLEAEIARARSEGQRYFGDGRLYVERYVERPRHIEVQVLGDGQGNVVHVFERECSVQRRFQKIVEESPSPALTAAQRRDICETAAGIARAIGYRNAGTVEFIFGQNGEFYFLEMNTRLQVEHPVTEAITGLDLVLEQLCVAAGEPLPYRQSDLHTRGHAIEFRLYAEDPARGYTPTTGPVLVWQPAQGEGIRMDAGIVQGGEVTANFDPMLAKLIVHGTDRANAIAKADRALRETVLLGCKTNIAFLRRLIAHPAFVAGDVHTGFLDAHPEIAAEPPLAADTLERLLAVASLSTRPMRDLADAIPDMHAAMGGWRN</sequence>
<feature type="domain" description="Biotin carboxylation" evidence="7">
    <location>
        <begin position="20"/>
        <end position="464"/>
    </location>
</feature>
<evidence type="ECO:0000256" key="3">
    <source>
        <dbReference type="ARBA" id="ARBA00022840"/>
    </source>
</evidence>
<dbReference type="PANTHER" id="PTHR18866">
    <property type="entry name" value="CARBOXYLASE:PYRUVATE/ACETYL-COA/PROPIONYL-COA CARBOXYLASE"/>
    <property type="match status" value="1"/>
</dbReference>
<feature type="domain" description="ATP-grasp" evidence="6">
    <location>
        <begin position="139"/>
        <end position="335"/>
    </location>
</feature>
<keyword evidence="4" id="KW-0092">Biotin</keyword>
<dbReference type="PANTHER" id="PTHR18866:SF33">
    <property type="entry name" value="METHYLCROTONOYL-COA CARBOXYLASE SUBUNIT ALPHA, MITOCHONDRIAL-RELATED"/>
    <property type="match status" value="1"/>
</dbReference>
<dbReference type="SUPFAM" id="SSF52440">
    <property type="entry name" value="PreATP-grasp domain"/>
    <property type="match status" value="1"/>
</dbReference>
<evidence type="ECO:0000313" key="9">
    <source>
        <dbReference type="Proteomes" id="UP000199771"/>
    </source>
</evidence>
<dbReference type="Pfam" id="PF02785">
    <property type="entry name" value="Biotin_carb_C"/>
    <property type="match status" value="1"/>
</dbReference>
<dbReference type="Pfam" id="PF02786">
    <property type="entry name" value="CPSase_L_D2"/>
    <property type="match status" value="1"/>
</dbReference>
<dbReference type="InterPro" id="IPR011761">
    <property type="entry name" value="ATP-grasp"/>
</dbReference>
<organism evidence="8 9">
    <name type="scientific">Fontimonas thermophila</name>
    <dbReference type="NCBI Taxonomy" id="1076937"/>
    <lineage>
        <taxon>Bacteria</taxon>
        <taxon>Pseudomonadati</taxon>
        <taxon>Pseudomonadota</taxon>
        <taxon>Gammaproteobacteria</taxon>
        <taxon>Nevskiales</taxon>
        <taxon>Nevskiaceae</taxon>
        <taxon>Fontimonas</taxon>
    </lineage>
</organism>
<dbReference type="STRING" id="1076937.SAMN04488120_101299"/>
<dbReference type="GO" id="GO:0005524">
    <property type="term" value="F:ATP binding"/>
    <property type="evidence" value="ECO:0007669"/>
    <property type="project" value="UniProtKB-UniRule"/>
</dbReference>
<keyword evidence="1" id="KW-0436">Ligase</keyword>
<dbReference type="SUPFAM" id="SSF56059">
    <property type="entry name" value="Glutathione synthetase ATP-binding domain-like"/>
    <property type="match status" value="1"/>
</dbReference>
<dbReference type="InterPro" id="IPR005479">
    <property type="entry name" value="CPAse_ATP-bd"/>
</dbReference>
<proteinExistence type="predicted"/>
<reference evidence="8 9" key="1">
    <citation type="submission" date="2016-10" db="EMBL/GenBank/DDBJ databases">
        <authorList>
            <person name="de Groot N.N."/>
        </authorList>
    </citation>
    <scope>NUCLEOTIDE SEQUENCE [LARGE SCALE GENOMIC DNA]</scope>
    <source>
        <strain evidence="8 9">DSM 23609</strain>
    </source>
</reference>
<dbReference type="SUPFAM" id="SSF51246">
    <property type="entry name" value="Rudiment single hybrid motif"/>
    <property type="match status" value="1"/>
</dbReference>
<dbReference type="Pfam" id="PF00289">
    <property type="entry name" value="Biotin_carb_N"/>
    <property type="match status" value="1"/>
</dbReference>
<dbReference type="PROSITE" id="PS50975">
    <property type="entry name" value="ATP_GRASP"/>
    <property type="match status" value="1"/>
</dbReference>
<dbReference type="SMART" id="SM00878">
    <property type="entry name" value="Biotin_carb_C"/>
    <property type="match status" value="1"/>
</dbReference>
<dbReference type="InterPro" id="IPR011764">
    <property type="entry name" value="Biotin_carboxylation_dom"/>
</dbReference>
<name>A0A1I2H9R7_9GAMM</name>
<dbReference type="InterPro" id="IPR005482">
    <property type="entry name" value="Biotin_COase_C"/>
</dbReference>
<gene>
    <name evidence="8" type="ORF">SAMN04488120_101299</name>
</gene>
<dbReference type="PROSITE" id="PS50979">
    <property type="entry name" value="BC"/>
    <property type="match status" value="1"/>
</dbReference>
<evidence type="ECO:0000313" key="8">
    <source>
        <dbReference type="EMBL" id="SFF26975.1"/>
    </source>
</evidence>
<evidence type="ECO:0000256" key="5">
    <source>
        <dbReference type="PROSITE-ProRule" id="PRU00409"/>
    </source>
</evidence>
<dbReference type="InterPro" id="IPR016185">
    <property type="entry name" value="PreATP-grasp_dom_sf"/>
</dbReference>
<dbReference type="GO" id="GO:0016874">
    <property type="term" value="F:ligase activity"/>
    <property type="evidence" value="ECO:0007669"/>
    <property type="project" value="UniProtKB-KW"/>
</dbReference>
<keyword evidence="3 5" id="KW-0067">ATP-binding</keyword>
<dbReference type="EMBL" id="FOOC01000001">
    <property type="protein sequence ID" value="SFF26975.1"/>
    <property type="molecule type" value="Genomic_DNA"/>
</dbReference>
<dbReference type="InterPro" id="IPR011054">
    <property type="entry name" value="Rudment_hybrid_motif"/>
</dbReference>